<evidence type="ECO:0000256" key="3">
    <source>
        <dbReference type="ARBA" id="ARBA00022692"/>
    </source>
</evidence>
<name>A0A1H9SSD5_9RHOB</name>
<dbReference type="InterPro" id="IPR037185">
    <property type="entry name" value="EmrE-like"/>
</dbReference>
<organism evidence="8 9">
    <name type="scientific">Tranquillimonas rosea</name>
    <dbReference type="NCBI Taxonomy" id="641238"/>
    <lineage>
        <taxon>Bacteria</taxon>
        <taxon>Pseudomonadati</taxon>
        <taxon>Pseudomonadota</taxon>
        <taxon>Alphaproteobacteria</taxon>
        <taxon>Rhodobacterales</taxon>
        <taxon>Roseobacteraceae</taxon>
        <taxon>Tranquillimonas</taxon>
    </lineage>
</organism>
<proteinExistence type="predicted"/>
<feature type="transmembrane region" description="Helical" evidence="6">
    <location>
        <begin position="78"/>
        <end position="100"/>
    </location>
</feature>
<keyword evidence="4 6" id="KW-1133">Transmembrane helix</keyword>
<keyword evidence="9" id="KW-1185">Reference proteome</keyword>
<feature type="transmembrane region" description="Helical" evidence="6">
    <location>
        <begin position="280"/>
        <end position="297"/>
    </location>
</feature>
<dbReference type="AlphaFoldDB" id="A0A1H9SSD5"/>
<dbReference type="SUPFAM" id="SSF103481">
    <property type="entry name" value="Multidrug resistance efflux transporter EmrE"/>
    <property type="match status" value="2"/>
</dbReference>
<evidence type="ECO:0000256" key="5">
    <source>
        <dbReference type="ARBA" id="ARBA00023136"/>
    </source>
</evidence>
<gene>
    <name evidence="8" type="ORF">SAMN04490244_103368</name>
</gene>
<dbReference type="InterPro" id="IPR050638">
    <property type="entry name" value="AA-Vitamin_Transporters"/>
</dbReference>
<dbReference type="PANTHER" id="PTHR32322:SF18">
    <property type="entry name" value="S-ADENOSYLMETHIONINE_S-ADENOSYLHOMOCYSTEINE TRANSPORTER"/>
    <property type="match status" value="1"/>
</dbReference>
<evidence type="ECO:0000313" key="9">
    <source>
        <dbReference type="Proteomes" id="UP000198885"/>
    </source>
</evidence>
<accession>A0A1H9SSD5</accession>
<dbReference type="Pfam" id="PF00892">
    <property type="entry name" value="EamA"/>
    <property type="match status" value="2"/>
</dbReference>
<evidence type="ECO:0000259" key="7">
    <source>
        <dbReference type="Pfam" id="PF00892"/>
    </source>
</evidence>
<evidence type="ECO:0000256" key="4">
    <source>
        <dbReference type="ARBA" id="ARBA00022989"/>
    </source>
</evidence>
<feature type="transmembrane region" description="Helical" evidence="6">
    <location>
        <begin position="164"/>
        <end position="182"/>
    </location>
</feature>
<evidence type="ECO:0000256" key="1">
    <source>
        <dbReference type="ARBA" id="ARBA00004651"/>
    </source>
</evidence>
<dbReference type="EMBL" id="FOGU01000003">
    <property type="protein sequence ID" value="SER87778.1"/>
    <property type="molecule type" value="Genomic_DNA"/>
</dbReference>
<dbReference type="PANTHER" id="PTHR32322">
    <property type="entry name" value="INNER MEMBRANE TRANSPORTER"/>
    <property type="match status" value="1"/>
</dbReference>
<feature type="transmembrane region" description="Helical" evidence="6">
    <location>
        <begin position="106"/>
        <end position="127"/>
    </location>
</feature>
<evidence type="ECO:0000313" key="8">
    <source>
        <dbReference type="EMBL" id="SER87778.1"/>
    </source>
</evidence>
<feature type="domain" description="EamA" evidence="7">
    <location>
        <begin position="165"/>
        <end position="297"/>
    </location>
</feature>
<sequence length="319" mass="33263">MQNRPLSNRISTGWIPLGAAGAAVVLWGCLPALRLMIGDQPPFLTATIALVAAAVMETLRSWVVVLRHPELDTGHRPLSFGRGLGLALGLIGAIGFYFIGLDRAPAAQVTLITYVWPLMFVMASEVLDTGRLRALAICGGAVAFLGSAVLILGTGSGAVTADRVMGYAAGLLSGLSWVVYSLMLKRGGQLGPDAWPRIFTLAAVGAGLCHFALEPVALTFDPRGFAVAAAIGLGPYGIAFIAWAYGVAKGPSRTVGTMAYGVPVVATALLASIGATELTWKLLLGATLVMGGIVIASRNDEFGMRLLSLIPRRLRRTAP</sequence>
<dbReference type="Proteomes" id="UP000198885">
    <property type="component" value="Unassembled WGS sequence"/>
</dbReference>
<evidence type="ECO:0000256" key="2">
    <source>
        <dbReference type="ARBA" id="ARBA00022475"/>
    </source>
</evidence>
<comment type="subcellular location">
    <subcellularLocation>
        <location evidence="1">Cell membrane</location>
        <topology evidence="1">Multi-pass membrane protein</topology>
    </subcellularLocation>
</comment>
<feature type="transmembrane region" description="Helical" evidence="6">
    <location>
        <begin position="43"/>
        <end position="66"/>
    </location>
</feature>
<keyword evidence="2" id="KW-1003">Cell membrane</keyword>
<keyword evidence="3 6" id="KW-0812">Transmembrane</keyword>
<feature type="transmembrane region" description="Helical" evidence="6">
    <location>
        <begin position="194"/>
        <end position="213"/>
    </location>
</feature>
<feature type="transmembrane region" description="Helical" evidence="6">
    <location>
        <begin position="12"/>
        <end position="37"/>
    </location>
</feature>
<dbReference type="GO" id="GO:0005886">
    <property type="term" value="C:plasma membrane"/>
    <property type="evidence" value="ECO:0007669"/>
    <property type="project" value="UniProtKB-SubCell"/>
</dbReference>
<reference evidence="8 9" key="1">
    <citation type="submission" date="2016-10" db="EMBL/GenBank/DDBJ databases">
        <authorList>
            <person name="de Groot N.N."/>
        </authorList>
    </citation>
    <scope>NUCLEOTIDE SEQUENCE [LARGE SCALE GENOMIC DNA]</scope>
    <source>
        <strain evidence="8 9">DSM 23042</strain>
    </source>
</reference>
<keyword evidence="5 6" id="KW-0472">Membrane</keyword>
<dbReference type="RefSeq" id="WP_092690801.1">
    <property type="nucleotide sequence ID" value="NZ_FOGU01000003.1"/>
</dbReference>
<feature type="transmembrane region" description="Helical" evidence="6">
    <location>
        <begin position="257"/>
        <end position="274"/>
    </location>
</feature>
<feature type="domain" description="EamA" evidence="7">
    <location>
        <begin position="18"/>
        <end position="151"/>
    </location>
</feature>
<protein>
    <submittedName>
        <fullName evidence="8">Permease of the drug/metabolite transporter (DMT) superfamily</fullName>
    </submittedName>
</protein>
<dbReference type="InterPro" id="IPR000620">
    <property type="entry name" value="EamA_dom"/>
</dbReference>
<feature type="transmembrane region" description="Helical" evidence="6">
    <location>
        <begin position="225"/>
        <end position="245"/>
    </location>
</feature>
<feature type="transmembrane region" description="Helical" evidence="6">
    <location>
        <begin position="134"/>
        <end position="152"/>
    </location>
</feature>
<evidence type="ECO:0000256" key="6">
    <source>
        <dbReference type="SAM" id="Phobius"/>
    </source>
</evidence>